<dbReference type="GO" id="GO:0016491">
    <property type="term" value="F:oxidoreductase activity"/>
    <property type="evidence" value="ECO:0007669"/>
    <property type="project" value="UniProtKB-KW"/>
</dbReference>
<dbReference type="InterPro" id="IPR051019">
    <property type="entry name" value="VLCFA-Steroid_DH"/>
</dbReference>
<dbReference type="Gene3D" id="3.40.50.720">
    <property type="entry name" value="NAD(P)-binding Rossmann-like Domain"/>
    <property type="match status" value="1"/>
</dbReference>
<accession>A0A6G1S498</accession>
<dbReference type="InterPro" id="IPR002347">
    <property type="entry name" value="SDR_fam"/>
</dbReference>
<dbReference type="PANTHER" id="PTHR43899:SF13">
    <property type="entry name" value="RH59310P"/>
    <property type="match status" value="1"/>
</dbReference>
<comment type="subcellular location">
    <subcellularLocation>
        <location evidence="1">Endoplasmic reticulum</location>
    </subcellularLocation>
</comment>
<keyword evidence="6" id="KW-0472">Membrane</keyword>
<feature type="region of interest" description="Disordered" evidence="5">
    <location>
        <begin position="349"/>
        <end position="377"/>
    </location>
</feature>
<dbReference type="GO" id="GO:0005783">
    <property type="term" value="C:endoplasmic reticulum"/>
    <property type="evidence" value="ECO:0007669"/>
    <property type="project" value="UniProtKB-SubCell"/>
</dbReference>
<dbReference type="AlphaFoldDB" id="A0A6G1S498"/>
<keyword evidence="3" id="KW-0560">Oxidoreductase</keyword>
<evidence type="ECO:0000256" key="6">
    <source>
        <dbReference type="SAM" id="Phobius"/>
    </source>
</evidence>
<comment type="similarity">
    <text evidence="2 4">Belongs to the short-chain dehydrogenases/reductases (SDR) family.</text>
</comment>
<dbReference type="InterPro" id="IPR036291">
    <property type="entry name" value="NAD(P)-bd_dom_sf"/>
</dbReference>
<name>A0A6G1S498_9ACAR</name>
<protein>
    <submittedName>
        <fullName evidence="7">Hydroxysteroid dehydrogenase-like protein 1</fullName>
    </submittedName>
</protein>
<dbReference type="PROSITE" id="PS00061">
    <property type="entry name" value="ADH_SHORT"/>
    <property type="match status" value="1"/>
</dbReference>
<organism evidence="7">
    <name type="scientific">Aceria tosichella</name>
    <name type="common">wheat curl mite</name>
    <dbReference type="NCBI Taxonomy" id="561515"/>
    <lineage>
        <taxon>Eukaryota</taxon>
        <taxon>Metazoa</taxon>
        <taxon>Ecdysozoa</taxon>
        <taxon>Arthropoda</taxon>
        <taxon>Chelicerata</taxon>
        <taxon>Arachnida</taxon>
        <taxon>Acari</taxon>
        <taxon>Acariformes</taxon>
        <taxon>Trombidiformes</taxon>
        <taxon>Prostigmata</taxon>
        <taxon>Eupodina</taxon>
        <taxon>Eriophyoidea</taxon>
        <taxon>Eriophyidae</taxon>
        <taxon>Eriophyinae</taxon>
        <taxon>Aceriini</taxon>
        <taxon>Aceria</taxon>
    </lineage>
</organism>
<evidence type="ECO:0000256" key="4">
    <source>
        <dbReference type="RuleBase" id="RU000363"/>
    </source>
</evidence>
<evidence type="ECO:0000313" key="7">
    <source>
        <dbReference type="EMBL" id="MDE45041.1"/>
    </source>
</evidence>
<gene>
    <name evidence="7" type="primary">HSDL1_0</name>
    <name evidence="7" type="ORF">g.18121</name>
</gene>
<dbReference type="Pfam" id="PF00106">
    <property type="entry name" value="adh_short"/>
    <property type="match status" value="1"/>
</dbReference>
<evidence type="ECO:0000256" key="1">
    <source>
        <dbReference type="ARBA" id="ARBA00004240"/>
    </source>
</evidence>
<sequence length="377" mass="41943">MFASFKNIEHLLETISNYNDHSKNFLTLASALGVLIIITYSICLTFRVIQLLRLYVFSQLCCKTDFTKKYGKWAVISGSTDGIGQSMAKELARRGMSIIVVARNEEKLAKTKAMLEREPNVGEVETVKVDLSDPSMENFDKVRAQIDPDNRDIGLLINNAGSFPDRYARFNRFDMEEIVSIVNLNVLGTLHLTRMIMPGMIERGRGLVMNVSSILGEMPGPYFNVYGATKSFVNAFTRQLQMEYGSHPIDIILLQPGPVSTKQLIATSKVSDPSFLIPSADDFARTSINALSTRIQCYTGAMVHEFMKSQSRIFTCLGLISSITKFLVIMNGKKPELSPVPKRKKVQLVSAQEDRPLAGSATDTPMHMTSSEFGANK</sequence>
<keyword evidence="6" id="KW-1133">Transmembrane helix</keyword>
<dbReference type="PANTHER" id="PTHR43899">
    <property type="entry name" value="RH59310P"/>
    <property type="match status" value="1"/>
</dbReference>
<evidence type="ECO:0000256" key="3">
    <source>
        <dbReference type="ARBA" id="ARBA00023002"/>
    </source>
</evidence>
<proteinExistence type="inferred from homology"/>
<evidence type="ECO:0000256" key="5">
    <source>
        <dbReference type="SAM" id="MobiDB-lite"/>
    </source>
</evidence>
<dbReference type="EMBL" id="GGYP01000270">
    <property type="protein sequence ID" value="MDE45041.1"/>
    <property type="molecule type" value="Transcribed_RNA"/>
</dbReference>
<reference evidence="7" key="1">
    <citation type="submission" date="2018-10" db="EMBL/GenBank/DDBJ databases">
        <title>Transcriptome assembly of Aceria tosichella (Wheat curl mite) Type 2.</title>
        <authorList>
            <person name="Scully E.D."/>
            <person name="Geib S.M."/>
            <person name="Palmer N.A."/>
            <person name="Gupta A.K."/>
            <person name="Sarath G."/>
            <person name="Tatineni S."/>
        </authorList>
    </citation>
    <scope>NUCLEOTIDE SEQUENCE</scope>
    <source>
        <strain evidence="7">LincolnNE</strain>
    </source>
</reference>
<dbReference type="PRINTS" id="PR00080">
    <property type="entry name" value="SDRFAMILY"/>
</dbReference>
<feature type="compositionally biased region" description="Polar residues" evidence="5">
    <location>
        <begin position="361"/>
        <end position="377"/>
    </location>
</feature>
<dbReference type="PRINTS" id="PR00081">
    <property type="entry name" value="GDHRDH"/>
</dbReference>
<dbReference type="CDD" id="cd05356">
    <property type="entry name" value="17beta-HSD1_like_SDR_c"/>
    <property type="match status" value="1"/>
</dbReference>
<dbReference type="InterPro" id="IPR020904">
    <property type="entry name" value="Sc_DH/Rdtase_CS"/>
</dbReference>
<evidence type="ECO:0000256" key="2">
    <source>
        <dbReference type="ARBA" id="ARBA00006484"/>
    </source>
</evidence>
<dbReference type="SUPFAM" id="SSF51735">
    <property type="entry name" value="NAD(P)-binding Rossmann-fold domains"/>
    <property type="match status" value="1"/>
</dbReference>
<keyword evidence="6" id="KW-0812">Transmembrane</keyword>
<feature type="transmembrane region" description="Helical" evidence="6">
    <location>
        <begin position="25"/>
        <end position="49"/>
    </location>
</feature>